<feature type="region of interest" description="Disordered" evidence="1">
    <location>
        <begin position="101"/>
        <end position="145"/>
    </location>
</feature>
<name>A0A8J5C7K9_ZINOF</name>
<evidence type="ECO:0000313" key="3">
    <source>
        <dbReference type="Proteomes" id="UP000734854"/>
    </source>
</evidence>
<proteinExistence type="predicted"/>
<accession>A0A8J5C7K9</accession>
<organism evidence="2 3">
    <name type="scientific">Zingiber officinale</name>
    <name type="common">Ginger</name>
    <name type="synonym">Amomum zingiber</name>
    <dbReference type="NCBI Taxonomy" id="94328"/>
    <lineage>
        <taxon>Eukaryota</taxon>
        <taxon>Viridiplantae</taxon>
        <taxon>Streptophyta</taxon>
        <taxon>Embryophyta</taxon>
        <taxon>Tracheophyta</taxon>
        <taxon>Spermatophyta</taxon>
        <taxon>Magnoliopsida</taxon>
        <taxon>Liliopsida</taxon>
        <taxon>Zingiberales</taxon>
        <taxon>Zingiberaceae</taxon>
        <taxon>Zingiber</taxon>
    </lineage>
</organism>
<dbReference type="Proteomes" id="UP000734854">
    <property type="component" value="Unassembled WGS sequence"/>
</dbReference>
<dbReference type="EMBL" id="JACMSC010000022">
    <property type="protein sequence ID" value="KAG6469045.1"/>
    <property type="molecule type" value="Genomic_DNA"/>
</dbReference>
<keyword evidence="3" id="KW-1185">Reference proteome</keyword>
<dbReference type="AlphaFoldDB" id="A0A8J5C7K9"/>
<gene>
    <name evidence="2" type="ORF">ZIOFF_073743</name>
</gene>
<evidence type="ECO:0000313" key="2">
    <source>
        <dbReference type="EMBL" id="KAG6469045.1"/>
    </source>
</evidence>
<evidence type="ECO:0000256" key="1">
    <source>
        <dbReference type="SAM" id="MobiDB-lite"/>
    </source>
</evidence>
<sequence>MQFDRHSPDPSPSLMHRFRSSICGSCCFGGGGGGVAAGDEEGGRPASLVRSSTIWLRSKAQELPEIGGRCRNLAARIGRHQNGSRGPCAFRYDPLSYALNFDEGPEDEDMDTRAGGDGRRYRNFSSRLPVSPPRRSAGVGVEVAY</sequence>
<feature type="compositionally biased region" description="Basic and acidic residues" evidence="1">
    <location>
        <begin position="111"/>
        <end position="120"/>
    </location>
</feature>
<reference evidence="2 3" key="1">
    <citation type="submission" date="2020-08" db="EMBL/GenBank/DDBJ databases">
        <title>Plant Genome Project.</title>
        <authorList>
            <person name="Zhang R.-G."/>
        </authorList>
    </citation>
    <scope>NUCLEOTIDE SEQUENCE [LARGE SCALE GENOMIC DNA]</scope>
    <source>
        <tissue evidence="2">Rhizome</tissue>
    </source>
</reference>
<feature type="compositionally biased region" description="Low complexity" evidence="1">
    <location>
        <begin position="125"/>
        <end position="136"/>
    </location>
</feature>
<dbReference type="OrthoDB" id="657187at2759"/>
<comment type="caution">
    <text evidence="2">The sequence shown here is derived from an EMBL/GenBank/DDBJ whole genome shotgun (WGS) entry which is preliminary data.</text>
</comment>
<protein>
    <submittedName>
        <fullName evidence="2">Uncharacterized protein</fullName>
    </submittedName>
</protein>
<dbReference type="PANTHER" id="PTHR33168">
    <property type="entry name" value="STRESS INDUCED PROTEIN-RELATED"/>
    <property type="match status" value="1"/>
</dbReference>